<feature type="signal peptide" evidence="4">
    <location>
        <begin position="1"/>
        <end position="29"/>
    </location>
</feature>
<evidence type="ECO:0000256" key="1">
    <source>
        <dbReference type="ARBA" id="ARBA00004418"/>
    </source>
</evidence>
<dbReference type="InterPro" id="IPR039424">
    <property type="entry name" value="SBP_5"/>
</dbReference>
<gene>
    <name evidence="6" type="primary">hbpA_2</name>
    <name evidence="6" type="ORF">Mame_04165</name>
</gene>
<dbReference type="SUPFAM" id="SSF53850">
    <property type="entry name" value="Periplasmic binding protein-like II"/>
    <property type="match status" value="1"/>
</dbReference>
<dbReference type="Gene3D" id="3.40.190.10">
    <property type="entry name" value="Periplasmic binding protein-like II"/>
    <property type="match status" value="1"/>
</dbReference>
<dbReference type="Proteomes" id="UP000191135">
    <property type="component" value="Chromosome"/>
</dbReference>
<evidence type="ECO:0000259" key="5">
    <source>
        <dbReference type="Pfam" id="PF00496"/>
    </source>
</evidence>
<feature type="chain" id="PRO_5012798546" evidence="4">
    <location>
        <begin position="30"/>
        <end position="530"/>
    </location>
</feature>
<comment type="similarity">
    <text evidence="2">Belongs to the bacterial solute-binding protein 5 family.</text>
</comment>
<organism evidence="6 7">
    <name type="scientific">Martelella mediterranea DSM 17316</name>
    <dbReference type="NCBI Taxonomy" id="1122214"/>
    <lineage>
        <taxon>Bacteria</taxon>
        <taxon>Pseudomonadati</taxon>
        <taxon>Pseudomonadota</taxon>
        <taxon>Alphaproteobacteria</taxon>
        <taxon>Hyphomicrobiales</taxon>
        <taxon>Aurantimonadaceae</taxon>
        <taxon>Martelella</taxon>
    </lineage>
</organism>
<evidence type="ECO:0000256" key="4">
    <source>
        <dbReference type="SAM" id="SignalP"/>
    </source>
</evidence>
<dbReference type="Gene3D" id="3.10.105.10">
    <property type="entry name" value="Dipeptide-binding Protein, Domain 3"/>
    <property type="match status" value="1"/>
</dbReference>
<protein>
    <submittedName>
        <fullName evidence="6">Hemin-binding lipoprotein</fullName>
    </submittedName>
</protein>
<dbReference type="EMBL" id="CP020330">
    <property type="protein sequence ID" value="AQZ53460.1"/>
    <property type="molecule type" value="Genomic_DNA"/>
</dbReference>
<dbReference type="eggNOG" id="COG0747">
    <property type="taxonomic scope" value="Bacteria"/>
</dbReference>
<evidence type="ECO:0000313" key="7">
    <source>
        <dbReference type="Proteomes" id="UP000191135"/>
    </source>
</evidence>
<dbReference type="InterPro" id="IPR006311">
    <property type="entry name" value="TAT_signal"/>
</dbReference>
<dbReference type="Pfam" id="PF00496">
    <property type="entry name" value="SBP_bac_5"/>
    <property type="match status" value="1"/>
</dbReference>
<reference evidence="6 7" key="1">
    <citation type="submission" date="2017-03" db="EMBL/GenBank/DDBJ databases">
        <title>Foreign affairs: Plasmid Transfer between Roseobacters and Rhizobia.</title>
        <authorList>
            <person name="Bartling P."/>
            <person name="Bunk B."/>
            <person name="Overmann J."/>
            <person name="Brinkmann H."/>
            <person name="Petersen J."/>
        </authorList>
    </citation>
    <scope>NUCLEOTIDE SEQUENCE [LARGE SCALE GENOMIC DNA]</scope>
    <source>
        <strain evidence="6 7">MACL11</strain>
    </source>
</reference>
<dbReference type="InterPro" id="IPR000914">
    <property type="entry name" value="SBP_5_dom"/>
</dbReference>
<feature type="domain" description="Solute-binding protein family 5" evidence="5">
    <location>
        <begin position="82"/>
        <end position="442"/>
    </location>
</feature>
<sequence length="530" mass="59803" precursor="true">MLKRRTLLTTAMLALGAGVSPLATAPAFAQEDTRPDFAFAVDNLWSTLDPVIGLSTTGGRVYGNVFDTLVKRNYFEDPEGNTIIPGLATSWEQVTPTTWRLHLREGVTFQNGDPMTAEDVAFSLSEERLWGEEPLAPRGKNYARGLVGVTVVDDYTVDLETAFPDPTFINRLTTPIGYVLPKDYYESVGTEAFGQKPIGTGPYMITDFDPSDHAVAVAYDDYWDGAPPLKSVTWKIVPEFSTRYAGLVSGDYDLIMSVPIDQMDAVEATDGIHLIVDQIGNYPMFAFNTLTIEGMDDNPLVDANLRKAMVMAIDRDAITEALWNGMTFTPTPFNFPEYGPYFDPDRKATYGYDPERAAEFLEESDYEGQTLTWNIVRGFYPNYEAAAEYMVEMWRDLGINVELNIVDNFSLAYQRPFHMLNMSMSSEFTGDPYRPLWLDWGPSSSRVTAAHRTWTPTEAFLEDGERFERAQTFEDKNAAYLDLVKDWEDVTPGMYLWRNVQTFAMSDKYEWDPGSSQLTIFTSDFLTIEP</sequence>
<dbReference type="STRING" id="1122214.Mame_04165"/>
<keyword evidence="6" id="KW-0449">Lipoprotein</keyword>
<accession>A0A1U9Z765</accession>
<keyword evidence="7" id="KW-1185">Reference proteome</keyword>
<dbReference type="PROSITE" id="PS51318">
    <property type="entry name" value="TAT"/>
    <property type="match status" value="1"/>
</dbReference>
<dbReference type="Gene3D" id="3.90.76.10">
    <property type="entry name" value="Dipeptide-binding Protein, Domain 1"/>
    <property type="match status" value="1"/>
</dbReference>
<evidence type="ECO:0000256" key="2">
    <source>
        <dbReference type="ARBA" id="ARBA00005695"/>
    </source>
</evidence>
<dbReference type="GO" id="GO:1904680">
    <property type="term" value="F:peptide transmembrane transporter activity"/>
    <property type="evidence" value="ECO:0007669"/>
    <property type="project" value="TreeGrafter"/>
</dbReference>
<evidence type="ECO:0000313" key="6">
    <source>
        <dbReference type="EMBL" id="AQZ53460.1"/>
    </source>
</evidence>
<evidence type="ECO:0000256" key="3">
    <source>
        <dbReference type="ARBA" id="ARBA00022729"/>
    </source>
</evidence>
<name>A0A1U9Z765_9HYPH</name>
<keyword evidence="3 4" id="KW-0732">Signal</keyword>
<dbReference type="RefSeq" id="WP_210162243.1">
    <property type="nucleotide sequence ID" value="NZ_AQWH01000007.1"/>
</dbReference>
<comment type="subcellular location">
    <subcellularLocation>
        <location evidence="1">Periplasm</location>
    </subcellularLocation>
</comment>
<dbReference type="AlphaFoldDB" id="A0A1U9Z765"/>
<dbReference type="PANTHER" id="PTHR30290:SF38">
    <property type="entry name" value="D,D-DIPEPTIDE-BINDING PERIPLASMIC PROTEIN DDPA-RELATED"/>
    <property type="match status" value="1"/>
</dbReference>
<dbReference type="GO" id="GO:0015833">
    <property type="term" value="P:peptide transport"/>
    <property type="evidence" value="ECO:0007669"/>
    <property type="project" value="TreeGrafter"/>
</dbReference>
<proteinExistence type="inferred from homology"/>
<dbReference type="PANTHER" id="PTHR30290">
    <property type="entry name" value="PERIPLASMIC BINDING COMPONENT OF ABC TRANSPORTER"/>
    <property type="match status" value="1"/>
</dbReference>
<dbReference type="KEGG" id="mmed:Mame_04165"/>